<dbReference type="GO" id="GO:0005634">
    <property type="term" value="C:nucleus"/>
    <property type="evidence" value="ECO:0007669"/>
    <property type="project" value="TreeGrafter"/>
</dbReference>
<accession>A0AAD3HGI1</accession>
<evidence type="ECO:0000256" key="2">
    <source>
        <dbReference type="ARBA" id="ARBA00022801"/>
    </source>
</evidence>
<proteinExistence type="predicted"/>
<dbReference type="Gene3D" id="3.40.50.300">
    <property type="entry name" value="P-loop containing nucleotide triphosphate hydrolases"/>
    <property type="match status" value="1"/>
</dbReference>
<dbReference type="SUPFAM" id="SSF52540">
    <property type="entry name" value="P-loop containing nucleoside triphosphate hydrolases"/>
    <property type="match status" value="1"/>
</dbReference>
<gene>
    <name evidence="5" type="ORF">Agub_g284</name>
</gene>
<evidence type="ECO:0000256" key="4">
    <source>
        <dbReference type="ARBA" id="ARBA00022840"/>
    </source>
</evidence>
<dbReference type="PANTHER" id="PTHR47961:SF4">
    <property type="entry name" value="ACTIVATING SIGNAL COINTEGRATOR 1 COMPLEX SUBUNIT 3"/>
    <property type="match status" value="1"/>
</dbReference>
<dbReference type="GO" id="GO:0016787">
    <property type="term" value="F:hydrolase activity"/>
    <property type="evidence" value="ECO:0007669"/>
    <property type="project" value="UniProtKB-KW"/>
</dbReference>
<reference evidence="5 6" key="1">
    <citation type="journal article" date="2021" name="Sci. Rep.">
        <title>Genome sequencing of the multicellular alga Astrephomene provides insights into convergent evolution of germ-soma differentiation.</title>
        <authorList>
            <person name="Yamashita S."/>
            <person name="Yamamoto K."/>
            <person name="Matsuzaki R."/>
            <person name="Suzuki S."/>
            <person name="Yamaguchi H."/>
            <person name="Hirooka S."/>
            <person name="Minakuchi Y."/>
            <person name="Miyagishima S."/>
            <person name="Kawachi M."/>
            <person name="Toyoda A."/>
            <person name="Nozaki H."/>
        </authorList>
    </citation>
    <scope>NUCLEOTIDE SEQUENCE [LARGE SCALE GENOMIC DNA]</scope>
    <source>
        <strain evidence="5 6">NIES-4017</strain>
    </source>
</reference>
<feature type="non-terminal residue" evidence="5">
    <location>
        <position position="187"/>
    </location>
</feature>
<protein>
    <recommendedName>
        <fullName evidence="7">Helicase C-terminal domain-containing protein</fullName>
    </recommendedName>
</protein>
<keyword evidence="3" id="KW-0347">Helicase</keyword>
<sequence>LADWLGIGPAGLFNFKPSVRPVPLECHIQGYPGKFYCPRMAAMNKPAYAAIQVHSPTKPVLVFVSSRRQTRLTALDLITYAVADNRPAQFLHMSEAELSGCLGGVKDAALRHCLQFGIGLHHAGLGERDRGLVERLYVECKIQVLVATSTLAWGVNTPAHLVIIKGTEFFDARSRRYVDFPITDVLQ</sequence>
<dbReference type="CDD" id="cd18795">
    <property type="entry name" value="SF2_C_Ski2"/>
    <property type="match status" value="1"/>
</dbReference>
<dbReference type="InterPro" id="IPR027417">
    <property type="entry name" value="P-loop_NTPase"/>
</dbReference>
<dbReference type="PANTHER" id="PTHR47961">
    <property type="entry name" value="DNA POLYMERASE THETA, PUTATIVE (AFU_ORTHOLOGUE AFUA_1G05260)-RELATED"/>
    <property type="match status" value="1"/>
</dbReference>
<dbReference type="EMBL" id="BMAR01000001">
    <property type="protein sequence ID" value="GFR39798.1"/>
    <property type="molecule type" value="Genomic_DNA"/>
</dbReference>
<evidence type="ECO:0000313" key="5">
    <source>
        <dbReference type="EMBL" id="GFR39798.1"/>
    </source>
</evidence>
<evidence type="ECO:0000256" key="3">
    <source>
        <dbReference type="ARBA" id="ARBA00022806"/>
    </source>
</evidence>
<keyword evidence="2" id="KW-0378">Hydrolase</keyword>
<dbReference type="GO" id="GO:0004386">
    <property type="term" value="F:helicase activity"/>
    <property type="evidence" value="ECO:0007669"/>
    <property type="project" value="UniProtKB-KW"/>
</dbReference>
<keyword evidence="1" id="KW-0547">Nucleotide-binding</keyword>
<evidence type="ECO:0008006" key="7">
    <source>
        <dbReference type="Google" id="ProtNLM"/>
    </source>
</evidence>
<organism evidence="5 6">
    <name type="scientific">Astrephomene gubernaculifera</name>
    <dbReference type="NCBI Taxonomy" id="47775"/>
    <lineage>
        <taxon>Eukaryota</taxon>
        <taxon>Viridiplantae</taxon>
        <taxon>Chlorophyta</taxon>
        <taxon>core chlorophytes</taxon>
        <taxon>Chlorophyceae</taxon>
        <taxon>CS clade</taxon>
        <taxon>Chlamydomonadales</taxon>
        <taxon>Astrephomenaceae</taxon>
        <taxon>Astrephomene</taxon>
    </lineage>
</organism>
<keyword evidence="4" id="KW-0067">ATP-binding</keyword>
<dbReference type="AlphaFoldDB" id="A0AAD3HGI1"/>
<dbReference type="Proteomes" id="UP001054857">
    <property type="component" value="Unassembled WGS sequence"/>
</dbReference>
<name>A0AAD3HGI1_9CHLO</name>
<evidence type="ECO:0000256" key="1">
    <source>
        <dbReference type="ARBA" id="ARBA00022741"/>
    </source>
</evidence>
<comment type="caution">
    <text evidence="5">The sequence shown here is derived from an EMBL/GenBank/DDBJ whole genome shotgun (WGS) entry which is preliminary data.</text>
</comment>
<keyword evidence="6" id="KW-1185">Reference proteome</keyword>
<dbReference type="InterPro" id="IPR050474">
    <property type="entry name" value="Hel308_SKI2-like"/>
</dbReference>
<feature type="non-terminal residue" evidence="5">
    <location>
        <position position="1"/>
    </location>
</feature>
<evidence type="ECO:0000313" key="6">
    <source>
        <dbReference type="Proteomes" id="UP001054857"/>
    </source>
</evidence>
<dbReference type="GO" id="GO:0005524">
    <property type="term" value="F:ATP binding"/>
    <property type="evidence" value="ECO:0007669"/>
    <property type="project" value="UniProtKB-KW"/>
</dbReference>